<keyword evidence="2" id="KW-1185">Reference proteome</keyword>
<comment type="caution">
    <text evidence="1">The sequence shown here is derived from an EMBL/GenBank/DDBJ whole genome shotgun (WGS) entry which is preliminary data.</text>
</comment>
<proteinExistence type="predicted"/>
<accession>A0ACC1CVY3</accession>
<name>A0ACC1CVY3_9NEOP</name>
<reference evidence="1 2" key="1">
    <citation type="journal article" date="2021" name="Front. Genet.">
        <title>Chromosome-Level Genome Assembly Reveals Significant Gene Expansion in the Toll and IMD Signaling Pathways of Dendrolimus kikuchii.</title>
        <authorList>
            <person name="Zhou J."/>
            <person name="Wu P."/>
            <person name="Xiong Z."/>
            <person name="Liu N."/>
            <person name="Zhao N."/>
            <person name="Ji M."/>
            <person name="Qiu Y."/>
            <person name="Yang B."/>
        </authorList>
    </citation>
    <scope>NUCLEOTIDE SEQUENCE [LARGE SCALE GENOMIC DNA]</scope>
    <source>
        <strain evidence="1">Ann1</strain>
    </source>
</reference>
<protein>
    <submittedName>
        <fullName evidence="1">Uncharacterized protein</fullName>
    </submittedName>
</protein>
<evidence type="ECO:0000313" key="1">
    <source>
        <dbReference type="EMBL" id="KAJ0175864.1"/>
    </source>
</evidence>
<gene>
    <name evidence="1" type="ORF">K1T71_009023</name>
</gene>
<sequence length="746" mass="83212">MPPKQAKKTLWVDCERCGCSITSNDKNIHAELNCAKDQLKCPFVVDGKLYTWLVRAGMAPDDAPRDAVMVHPSAASLIGAVIGGALELSRDGVPSMVKRMWPSKASSPAAVVLPAGDLPQAWSNDDKKVIASVIQEEISKASYVNIKINNHKTNIDICDILKQHFYNYFISVGSLLVYYYFGKKLEIEVTGIRPEKADVNSNKSWYVLTDNTIWNMEQDIVEKVKKKEISLGGVDDIVEEIQTYIKISFAKDGLTANFQPTRGLLIYGHSGIGKTTICKYLIEKLNCFHIDINGPAIFSKYFGETESTMKSLFLKAVQNEPSIILVDEIETICSRRSSGSTEQERRVTSAFVALLDSLHVENRRVFVLATTRKPEVIDPMLRRFGRLDKEIEVPVPDRIRRREILYSLLKNLSNRVSSQDLEGIADLAHGYVAADIVNLCSQASMKCIKRCHDCIEKEDLVQALTIVRPSAMRELLIEVPNVRWADIGGQDDLKLKLRQAVEWPLKHGESFKRLGITPPGGVLLYGPPGCSKTMIAKALATESGLNFLSIKGPELFSKWVGESERAVRDLFTKARQVAPSIIFFDEMDAIGGERGAGEGVHERVLAQLLTELDGVVPLNSVTILAATNRPDRMDRALLRPGRLDRLIYVPLPDIETRLQILELKLGKMATSDDVNSDSLASRTEGFSGAELQALCHEAALRALERDLDCQEVTMEHFEYVLKDFKPRTPDYLLKIYEEFALGQKSG</sequence>
<organism evidence="1 2">
    <name type="scientific">Dendrolimus kikuchii</name>
    <dbReference type="NCBI Taxonomy" id="765133"/>
    <lineage>
        <taxon>Eukaryota</taxon>
        <taxon>Metazoa</taxon>
        <taxon>Ecdysozoa</taxon>
        <taxon>Arthropoda</taxon>
        <taxon>Hexapoda</taxon>
        <taxon>Insecta</taxon>
        <taxon>Pterygota</taxon>
        <taxon>Neoptera</taxon>
        <taxon>Endopterygota</taxon>
        <taxon>Lepidoptera</taxon>
        <taxon>Glossata</taxon>
        <taxon>Ditrysia</taxon>
        <taxon>Bombycoidea</taxon>
        <taxon>Lasiocampidae</taxon>
        <taxon>Dendrolimus</taxon>
    </lineage>
</organism>
<evidence type="ECO:0000313" key="2">
    <source>
        <dbReference type="Proteomes" id="UP000824533"/>
    </source>
</evidence>
<dbReference type="Proteomes" id="UP000824533">
    <property type="component" value="Linkage Group LG15"/>
</dbReference>
<dbReference type="EMBL" id="CM034401">
    <property type="protein sequence ID" value="KAJ0175864.1"/>
    <property type="molecule type" value="Genomic_DNA"/>
</dbReference>